<keyword evidence="2" id="KW-1185">Reference proteome</keyword>
<dbReference type="Proteomes" id="UP001165960">
    <property type="component" value="Unassembled WGS sequence"/>
</dbReference>
<reference evidence="1" key="1">
    <citation type="submission" date="2022-04" db="EMBL/GenBank/DDBJ databases">
        <title>Genome of the entomopathogenic fungus Entomophthora muscae.</title>
        <authorList>
            <person name="Elya C."/>
            <person name="Lovett B.R."/>
            <person name="Lee E."/>
            <person name="Macias A.M."/>
            <person name="Hajek A.E."/>
            <person name="De Bivort B.L."/>
            <person name="Kasson M.T."/>
            <person name="De Fine Licht H.H."/>
            <person name="Stajich J.E."/>
        </authorList>
    </citation>
    <scope>NUCLEOTIDE SEQUENCE</scope>
    <source>
        <strain evidence="1">Berkeley</strain>
    </source>
</reference>
<organism evidence="1 2">
    <name type="scientific">Entomophthora muscae</name>
    <dbReference type="NCBI Taxonomy" id="34485"/>
    <lineage>
        <taxon>Eukaryota</taxon>
        <taxon>Fungi</taxon>
        <taxon>Fungi incertae sedis</taxon>
        <taxon>Zoopagomycota</taxon>
        <taxon>Entomophthoromycotina</taxon>
        <taxon>Entomophthoromycetes</taxon>
        <taxon>Entomophthorales</taxon>
        <taxon>Entomophthoraceae</taxon>
        <taxon>Entomophthora</taxon>
    </lineage>
</organism>
<proteinExistence type="predicted"/>
<gene>
    <name evidence="1" type="ORF">DSO57_1023208</name>
</gene>
<accession>A0ACC2U125</accession>
<evidence type="ECO:0000313" key="2">
    <source>
        <dbReference type="Proteomes" id="UP001165960"/>
    </source>
</evidence>
<protein>
    <submittedName>
        <fullName evidence="1">Uncharacterized protein</fullName>
    </submittedName>
</protein>
<sequence>THFTYTSSSECAPCLILNVSTPSFEQSSLRLALDDSSLRFRHPLARSCHRLDAFNFNKLKNNNFGYRRESRTSLNWLRPSPGCGKTPSSSSLAVDILTSDDHFARVASALPKSDYQDRSSAVWSFYHTSHHQTQDPSVHTSRSLSPPYSLAKLLDQRNVDACAAQRLVSSNTLMQNARQQNSEPHQLRTSPSATTMSKNISRLADCMMKKMPVQTPYHNFSPSPQYRPVLGDATQHTLPLAENVRSATPPPSI</sequence>
<feature type="non-terminal residue" evidence="1">
    <location>
        <position position="1"/>
    </location>
</feature>
<dbReference type="EMBL" id="QTSX02001540">
    <property type="protein sequence ID" value="KAJ9080602.1"/>
    <property type="molecule type" value="Genomic_DNA"/>
</dbReference>
<evidence type="ECO:0000313" key="1">
    <source>
        <dbReference type="EMBL" id="KAJ9080602.1"/>
    </source>
</evidence>
<comment type="caution">
    <text evidence="1">The sequence shown here is derived from an EMBL/GenBank/DDBJ whole genome shotgun (WGS) entry which is preliminary data.</text>
</comment>
<name>A0ACC2U125_9FUNG</name>